<dbReference type="Pfam" id="PF16074">
    <property type="entry name" value="PilW"/>
    <property type="match status" value="1"/>
</dbReference>
<evidence type="ECO:0000256" key="1">
    <source>
        <dbReference type="SAM" id="Phobius"/>
    </source>
</evidence>
<dbReference type="KEGG" id="amon:H9L24_09180"/>
<sequence>MTSKTIFTFAHHTGFAESTGIGNRRVQRGVTLIELLIGISIGLLTIAVAMGALMVSRGVSGTVSDASQLQQQAAYVFRTIAQQVRQTGSLRLNLAATKPGIADAAIQIADLVAFETAEGDFNPARVVSGTSNSLTVGYRSYIDTLHAFAADPDTPGKGSLLSDCMGQKKTASDTLAQSTFTLNSTTSELRCTSFQNTQPQPIAQNIANFQVRYLMQTAAGSGSPQIQYVSAATVGNSTNPNWAQIVGVEACLVLYGSEAIDLPAGTTYTDCDGATQVDINTLPAPRTRRMHMVFRNVYQLRSQGLVGSAL</sequence>
<dbReference type="RefSeq" id="WP_187737882.1">
    <property type="nucleotide sequence ID" value="NZ_CP060790.1"/>
</dbReference>
<dbReference type="NCBIfam" id="TIGR02532">
    <property type="entry name" value="IV_pilin_GFxxxE"/>
    <property type="match status" value="1"/>
</dbReference>
<evidence type="ECO:0000313" key="2">
    <source>
        <dbReference type="EMBL" id="QNP60902.1"/>
    </source>
</evidence>
<feature type="transmembrane region" description="Helical" evidence="1">
    <location>
        <begin position="32"/>
        <end position="55"/>
    </location>
</feature>
<dbReference type="PROSITE" id="PS00409">
    <property type="entry name" value="PROKAR_NTER_METHYL"/>
    <property type="match status" value="1"/>
</dbReference>
<dbReference type="GO" id="GO:0043683">
    <property type="term" value="P:type IV pilus assembly"/>
    <property type="evidence" value="ECO:0007669"/>
    <property type="project" value="InterPro"/>
</dbReference>
<dbReference type="InterPro" id="IPR012902">
    <property type="entry name" value="N_methyl_site"/>
</dbReference>
<evidence type="ECO:0000313" key="3">
    <source>
        <dbReference type="Proteomes" id="UP000516057"/>
    </source>
</evidence>
<dbReference type="InterPro" id="IPR032092">
    <property type="entry name" value="PilW"/>
</dbReference>
<organism evidence="2 3">
    <name type="scientific">Paenacidovorax monticola</name>
    <dbReference type="NCBI Taxonomy" id="1926868"/>
    <lineage>
        <taxon>Bacteria</taxon>
        <taxon>Pseudomonadati</taxon>
        <taxon>Pseudomonadota</taxon>
        <taxon>Betaproteobacteria</taxon>
        <taxon>Burkholderiales</taxon>
        <taxon>Comamonadaceae</taxon>
        <taxon>Paenacidovorax</taxon>
    </lineage>
</organism>
<name>A0A7H0HK36_9BURK</name>
<dbReference type="Pfam" id="PF07963">
    <property type="entry name" value="N_methyl"/>
    <property type="match status" value="1"/>
</dbReference>
<reference evidence="2 3" key="1">
    <citation type="submission" date="2020-08" db="EMBL/GenBank/DDBJ databases">
        <title>Genome sequence of Acidovorax monticola KACC 19171T.</title>
        <authorList>
            <person name="Hyun D.-W."/>
            <person name="Bae J.-W."/>
        </authorList>
    </citation>
    <scope>NUCLEOTIDE SEQUENCE [LARGE SCALE GENOMIC DNA]</scope>
    <source>
        <strain evidence="2 3">KACC 19171</strain>
    </source>
</reference>
<keyword evidence="1" id="KW-1133">Transmembrane helix</keyword>
<dbReference type="Proteomes" id="UP000516057">
    <property type="component" value="Chromosome"/>
</dbReference>
<gene>
    <name evidence="2" type="ORF">H9L24_09180</name>
</gene>
<keyword evidence="1" id="KW-0812">Transmembrane</keyword>
<protein>
    <submittedName>
        <fullName evidence="2">PilW family protein</fullName>
    </submittedName>
</protein>
<dbReference type="EMBL" id="CP060790">
    <property type="protein sequence ID" value="QNP60902.1"/>
    <property type="molecule type" value="Genomic_DNA"/>
</dbReference>
<keyword evidence="1" id="KW-0472">Membrane</keyword>
<accession>A0A7H0HK36</accession>
<keyword evidence="3" id="KW-1185">Reference proteome</keyword>
<proteinExistence type="predicted"/>
<dbReference type="AlphaFoldDB" id="A0A7H0HK36"/>